<proteinExistence type="predicted"/>
<gene>
    <name evidence="1" type="ORF">UT08_C0019G0020</name>
</gene>
<comment type="caution">
    <text evidence="1">The sequence shown here is derived from an EMBL/GenBank/DDBJ whole genome shotgun (WGS) entry which is preliminary data.</text>
</comment>
<name>A0A0G0P4T6_9BACT</name>
<reference evidence="1 2" key="1">
    <citation type="journal article" date="2015" name="Nature">
        <title>rRNA introns, odd ribosomes, and small enigmatic genomes across a large radiation of phyla.</title>
        <authorList>
            <person name="Brown C.T."/>
            <person name="Hug L.A."/>
            <person name="Thomas B.C."/>
            <person name="Sharon I."/>
            <person name="Castelle C.J."/>
            <person name="Singh A."/>
            <person name="Wilkins M.J."/>
            <person name="Williams K.H."/>
            <person name="Banfield J.F."/>
        </authorList>
    </citation>
    <scope>NUCLEOTIDE SEQUENCE [LARGE SCALE GENOMIC DNA]</scope>
</reference>
<sequence length="71" mass="8087">MPPEFNDKLSEHKITYQKLEGDRTRVDGHPPYPQGISDASQLFNLLLSLANETDAKLSNSEGDHFDFEPRK</sequence>
<evidence type="ECO:0000313" key="1">
    <source>
        <dbReference type="EMBL" id="KKQ84326.1"/>
    </source>
</evidence>
<dbReference type="STRING" id="1618570.UT08_C0019G0020"/>
<evidence type="ECO:0000313" key="2">
    <source>
        <dbReference type="Proteomes" id="UP000034081"/>
    </source>
</evidence>
<dbReference type="EMBL" id="LBVL01000019">
    <property type="protein sequence ID" value="KKQ84326.1"/>
    <property type="molecule type" value="Genomic_DNA"/>
</dbReference>
<organism evidence="1 2">
    <name type="scientific">Candidatus Woesebacteria bacterium GW2011_GWB1_38_8</name>
    <dbReference type="NCBI Taxonomy" id="1618570"/>
    <lineage>
        <taxon>Bacteria</taxon>
        <taxon>Candidatus Woeseibacteriota</taxon>
    </lineage>
</organism>
<dbReference type="AlphaFoldDB" id="A0A0G0P4T6"/>
<protein>
    <submittedName>
        <fullName evidence="1">Uncharacterized protein</fullName>
    </submittedName>
</protein>
<accession>A0A0G0P4T6</accession>
<dbReference type="Proteomes" id="UP000034081">
    <property type="component" value="Unassembled WGS sequence"/>
</dbReference>